<dbReference type="RefSeq" id="WP_176757540.1">
    <property type="nucleotide sequence ID" value="NZ_FNEV01000014.1"/>
</dbReference>
<dbReference type="Proteomes" id="UP000199225">
    <property type="component" value="Unassembled WGS sequence"/>
</dbReference>
<proteinExistence type="predicted"/>
<dbReference type="SMART" id="SM00155">
    <property type="entry name" value="PLDc"/>
    <property type="match status" value="2"/>
</dbReference>
<dbReference type="CDD" id="cd09112">
    <property type="entry name" value="PLDc_CLS_2"/>
    <property type="match status" value="1"/>
</dbReference>
<dbReference type="CDD" id="cd09110">
    <property type="entry name" value="PLDc_CLS_1"/>
    <property type="match status" value="1"/>
</dbReference>
<dbReference type="PROSITE" id="PS50035">
    <property type="entry name" value="PLD"/>
    <property type="match status" value="2"/>
</dbReference>
<evidence type="ECO:0000313" key="3">
    <source>
        <dbReference type="Proteomes" id="UP000199225"/>
    </source>
</evidence>
<gene>
    <name evidence="2" type="ORF">SAMN04490247_3092</name>
</gene>
<dbReference type="PANTHER" id="PTHR21248:SF7">
    <property type="entry name" value="MINOR CARDIOLIPIN SYNTHASE CLSB"/>
    <property type="match status" value="1"/>
</dbReference>
<dbReference type="GO" id="GO:0032049">
    <property type="term" value="P:cardiolipin biosynthetic process"/>
    <property type="evidence" value="ECO:0007669"/>
    <property type="project" value="UniProtKB-ARBA"/>
</dbReference>
<sequence>MKALKIFLSLLTWVVLDVFIGKQQHKKHHRTLVFDETKGDYRFYKNGSPLFEDMFEEITQAQYQIDVYFYQVRRDKFSRKFLDLLKMKAEEGIQVHLLVDQMVSAPVRFEMDALEEAGVHIGFAETPSFPSFFYTLNRRNHRKMVVIDGVIGYVGGFNVGREYIGNSSEFMDWRDYHLRLTGSIVRDLHRIIVDDWSYNTGDVIPSVSYREGGSYPFQIVAFDGIGVENTFLTMIRKAKQEILIGSPYFIPTRKIHRALLDALDRGVAVHVLVPRKRDHALVKEAGFPFKKELVDNGAYIHYYNAGFYHAKLVMVDKEATDIGTANFDRRSMFLNKEVTISIFDPAFVQHLREEYFKDIENSLPFEEVDAHLTFGEKLRIQISKPFRGIL</sequence>
<dbReference type="Pfam" id="PF13091">
    <property type="entry name" value="PLDc_2"/>
    <property type="match status" value="2"/>
</dbReference>
<feature type="domain" description="PLD phosphodiesterase" evidence="1">
    <location>
        <begin position="304"/>
        <end position="331"/>
    </location>
</feature>
<organism evidence="2 3">
    <name type="scientific">Salimicrobium halophilum</name>
    <dbReference type="NCBI Taxonomy" id="86666"/>
    <lineage>
        <taxon>Bacteria</taxon>
        <taxon>Bacillati</taxon>
        <taxon>Bacillota</taxon>
        <taxon>Bacilli</taxon>
        <taxon>Bacillales</taxon>
        <taxon>Bacillaceae</taxon>
        <taxon>Salimicrobium</taxon>
    </lineage>
</organism>
<feature type="domain" description="PLD phosphodiesterase" evidence="1">
    <location>
        <begin position="136"/>
        <end position="163"/>
    </location>
</feature>
<dbReference type="EMBL" id="FNEV01000014">
    <property type="protein sequence ID" value="SDJ75133.1"/>
    <property type="molecule type" value="Genomic_DNA"/>
</dbReference>
<protein>
    <submittedName>
        <fullName evidence="2">Cardiolipin synthase</fullName>
    </submittedName>
</protein>
<reference evidence="3" key="1">
    <citation type="submission" date="2016-10" db="EMBL/GenBank/DDBJ databases">
        <authorList>
            <person name="Varghese N."/>
            <person name="Submissions S."/>
        </authorList>
    </citation>
    <scope>NUCLEOTIDE SEQUENCE [LARGE SCALE GENOMIC DNA]</scope>
    <source>
        <strain evidence="3">DSM 4771</strain>
    </source>
</reference>
<dbReference type="AlphaFoldDB" id="A0A1G8WAB1"/>
<keyword evidence="3" id="KW-1185">Reference proteome</keyword>
<dbReference type="Gene3D" id="3.30.870.10">
    <property type="entry name" value="Endonuclease Chain A"/>
    <property type="match status" value="2"/>
</dbReference>
<dbReference type="InterPro" id="IPR001736">
    <property type="entry name" value="PLipase_D/transphosphatidylase"/>
</dbReference>
<dbReference type="STRING" id="86666.SAMN04490247_3092"/>
<dbReference type="GO" id="GO:0030572">
    <property type="term" value="F:phosphatidyltransferase activity"/>
    <property type="evidence" value="ECO:0007669"/>
    <property type="project" value="UniProtKB-ARBA"/>
</dbReference>
<evidence type="ECO:0000313" key="2">
    <source>
        <dbReference type="EMBL" id="SDJ75133.1"/>
    </source>
</evidence>
<dbReference type="SUPFAM" id="SSF56024">
    <property type="entry name" value="Phospholipase D/nuclease"/>
    <property type="match status" value="2"/>
</dbReference>
<dbReference type="PANTHER" id="PTHR21248">
    <property type="entry name" value="CARDIOLIPIN SYNTHASE"/>
    <property type="match status" value="1"/>
</dbReference>
<accession>A0A1G8WAB1</accession>
<name>A0A1G8WAB1_9BACI</name>
<dbReference type="InterPro" id="IPR025202">
    <property type="entry name" value="PLD-like_dom"/>
</dbReference>
<evidence type="ECO:0000259" key="1">
    <source>
        <dbReference type="PROSITE" id="PS50035"/>
    </source>
</evidence>